<feature type="region of interest" description="Disordered" evidence="1">
    <location>
        <begin position="1"/>
        <end position="201"/>
    </location>
</feature>
<keyword evidence="3" id="KW-1185">Reference proteome</keyword>
<sequence length="265" mass="30007">MSQRSPPQDHDISSSPPAREVQQMASPSDYFHSQPHRPQLAMSQYPEAQPHQPQPATNVPLRAQPRRPQPPTGTSFQPQPHRPQAQPLRRANTESYSGRQSTWDPFETDPSQHREYPPSFYPLLSSQRQPTVEPENPFWLSRPSQPKEPMPTRHKRFKDSFATSQKSSREAGFGASKGGDNGAGALRETGNGNVGDIGQEGQVGQCEECARNARVARDYWTRNKELEEEISKRDEFIVMLKSQRMELEKRVNELIGIVEGTRQGE</sequence>
<evidence type="ECO:0000256" key="1">
    <source>
        <dbReference type="SAM" id="MobiDB-lite"/>
    </source>
</evidence>
<organism evidence="2 3">
    <name type="scientific">Venturia effusa</name>
    <dbReference type="NCBI Taxonomy" id="50376"/>
    <lineage>
        <taxon>Eukaryota</taxon>
        <taxon>Fungi</taxon>
        <taxon>Dikarya</taxon>
        <taxon>Ascomycota</taxon>
        <taxon>Pezizomycotina</taxon>
        <taxon>Dothideomycetes</taxon>
        <taxon>Pleosporomycetidae</taxon>
        <taxon>Venturiales</taxon>
        <taxon>Venturiaceae</taxon>
        <taxon>Venturia</taxon>
    </lineage>
</organism>
<evidence type="ECO:0000313" key="2">
    <source>
        <dbReference type="EMBL" id="QDS76765.1"/>
    </source>
</evidence>
<dbReference type="Proteomes" id="UP000316270">
    <property type="component" value="Chromosome 16"/>
</dbReference>
<proteinExistence type="predicted"/>
<accession>A0A517LM97</accession>
<protein>
    <submittedName>
        <fullName evidence="2">Uncharacterized protein</fullName>
    </submittedName>
</protein>
<name>A0A517LM97_9PEZI</name>
<dbReference type="AlphaFoldDB" id="A0A517LM97"/>
<evidence type="ECO:0000313" key="3">
    <source>
        <dbReference type="Proteomes" id="UP000316270"/>
    </source>
</evidence>
<reference evidence="2 3" key="1">
    <citation type="submission" date="2019-07" db="EMBL/GenBank/DDBJ databases">
        <title>Finished genome of Venturia effusa.</title>
        <authorList>
            <person name="Young C.A."/>
            <person name="Cox M.P."/>
            <person name="Ganley A.R.D."/>
            <person name="David W.J."/>
        </authorList>
    </citation>
    <scope>NUCLEOTIDE SEQUENCE [LARGE SCALE GENOMIC DNA]</scope>
    <source>
        <strain evidence="3">albino</strain>
    </source>
</reference>
<dbReference type="OrthoDB" id="10635956at2759"/>
<feature type="compositionally biased region" description="Polar residues" evidence="1">
    <location>
        <begin position="93"/>
        <end position="103"/>
    </location>
</feature>
<gene>
    <name evidence="2" type="ORF">FKW77_001797</name>
</gene>
<dbReference type="EMBL" id="CP042200">
    <property type="protein sequence ID" value="QDS76765.1"/>
    <property type="molecule type" value="Genomic_DNA"/>
</dbReference>